<dbReference type="GeneID" id="9474230"/>
<name>D0NFD5_PHYIT</name>
<gene>
    <name evidence="1" type="ORF">PITG_10464</name>
</gene>
<dbReference type="InParanoid" id="D0NFD5"/>
<keyword evidence="2" id="KW-1185">Reference proteome</keyword>
<sequence>MLMARRTRHNRSAQVLGLEKFHGEDYTMWRDTVLTHIETLDEKYQRGLLRKDQPEATAKRKRWPHQHWTRARSELLNLFNQALPNVFLSGLPDQVTGSGMQEA</sequence>
<dbReference type="Proteomes" id="UP000006643">
    <property type="component" value="Unassembled WGS sequence"/>
</dbReference>
<reference evidence="2" key="1">
    <citation type="journal article" date="2009" name="Nature">
        <title>Genome sequence and analysis of the Irish potato famine pathogen Phytophthora infestans.</title>
        <authorList>
            <consortium name="The Broad Institute Genome Sequencing Platform"/>
            <person name="Haas B.J."/>
            <person name="Kamoun S."/>
            <person name="Zody M.C."/>
            <person name="Jiang R.H."/>
            <person name="Handsaker R.E."/>
            <person name="Cano L.M."/>
            <person name="Grabherr M."/>
            <person name="Kodira C.D."/>
            <person name="Raffaele S."/>
            <person name="Torto-Alalibo T."/>
            <person name="Bozkurt T.O."/>
            <person name="Ah-Fong A.M."/>
            <person name="Alvarado L."/>
            <person name="Anderson V.L."/>
            <person name="Armstrong M.R."/>
            <person name="Avrova A."/>
            <person name="Baxter L."/>
            <person name="Beynon J."/>
            <person name="Boevink P.C."/>
            <person name="Bollmann S.R."/>
            <person name="Bos J.I."/>
            <person name="Bulone V."/>
            <person name="Cai G."/>
            <person name="Cakir C."/>
            <person name="Carrington J.C."/>
            <person name="Chawner M."/>
            <person name="Conti L."/>
            <person name="Costanzo S."/>
            <person name="Ewan R."/>
            <person name="Fahlgren N."/>
            <person name="Fischbach M.A."/>
            <person name="Fugelstad J."/>
            <person name="Gilroy E.M."/>
            <person name="Gnerre S."/>
            <person name="Green P.J."/>
            <person name="Grenville-Briggs L.J."/>
            <person name="Griffith J."/>
            <person name="Grunwald N.J."/>
            <person name="Horn K."/>
            <person name="Horner N.R."/>
            <person name="Hu C.H."/>
            <person name="Huitema E."/>
            <person name="Jeong D.H."/>
            <person name="Jones A.M."/>
            <person name="Jones J.D."/>
            <person name="Jones R.W."/>
            <person name="Karlsson E.K."/>
            <person name="Kunjeti S.G."/>
            <person name="Lamour K."/>
            <person name="Liu Z."/>
            <person name="Ma L."/>
            <person name="Maclean D."/>
            <person name="Chibucos M.C."/>
            <person name="McDonald H."/>
            <person name="McWalters J."/>
            <person name="Meijer H.J."/>
            <person name="Morgan W."/>
            <person name="Morris P.F."/>
            <person name="Munro C.A."/>
            <person name="O'Neill K."/>
            <person name="Ospina-Giraldo M."/>
            <person name="Pinzon A."/>
            <person name="Pritchard L."/>
            <person name="Ramsahoye B."/>
            <person name="Ren Q."/>
            <person name="Restrepo S."/>
            <person name="Roy S."/>
            <person name="Sadanandom A."/>
            <person name="Savidor A."/>
            <person name="Schornack S."/>
            <person name="Schwartz D.C."/>
            <person name="Schumann U.D."/>
            <person name="Schwessinger B."/>
            <person name="Seyer L."/>
            <person name="Sharpe T."/>
            <person name="Silvar C."/>
            <person name="Song J."/>
            <person name="Studholme D.J."/>
            <person name="Sykes S."/>
            <person name="Thines M."/>
            <person name="van de Vondervoort P.J."/>
            <person name="Phuntumart V."/>
            <person name="Wawra S."/>
            <person name="Weide R."/>
            <person name="Win J."/>
            <person name="Young C."/>
            <person name="Zhou S."/>
            <person name="Fry W."/>
            <person name="Meyers B.C."/>
            <person name="van West P."/>
            <person name="Ristaino J."/>
            <person name="Govers F."/>
            <person name="Birch P.R."/>
            <person name="Whisson S.C."/>
            <person name="Judelson H.S."/>
            <person name="Nusbaum C."/>
        </authorList>
    </citation>
    <scope>NUCLEOTIDE SEQUENCE [LARGE SCALE GENOMIC DNA]</scope>
    <source>
        <strain evidence="2">T30-4</strain>
    </source>
</reference>
<dbReference type="HOGENOM" id="CLU_172267_0_0_1"/>
<dbReference type="OrthoDB" id="120779at2759"/>
<proteinExistence type="predicted"/>
<dbReference type="AlphaFoldDB" id="D0NFD5"/>
<dbReference type="EMBL" id="DS028135">
    <property type="protein sequence ID" value="EEY56924.1"/>
    <property type="molecule type" value="Genomic_DNA"/>
</dbReference>
<dbReference type="KEGG" id="pif:PITG_10464"/>
<dbReference type="VEuPathDB" id="FungiDB:PITG_10464"/>
<evidence type="ECO:0000313" key="2">
    <source>
        <dbReference type="Proteomes" id="UP000006643"/>
    </source>
</evidence>
<protein>
    <submittedName>
        <fullName evidence="1">Uncharacterized protein</fullName>
    </submittedName>
</protein>
<dbReference type="RefSeq" id="XP_002902252.1">
    <property type="nucleotide sequence ID" value="XM_002902206.1"/>
</dbReference>
<evidence type="ECO:0000313" key="1">
    <source>
        <dbReference type="EMBL" id="EEY56924.1"/>
    </source>
</evidence>
<accession>D0NFD5</accession>
<organism evidence="1 2">
    <name type="scientific">Phytophthora infestans (strain T30-4)</name>
    <name type="common">Potato late blight agent</name>
    <dbReference type="NCBI Taxonomy" id="403677"/>
    <lineage>
        <taxon>Eukaryota</taxon>
        <taxon>Sar</taxon>
        <taxon>Stramenopiles</taxon>
        <taxon>Oomycota</taxon>
        <taxon>Peronosporomycetes</taxon>
        <taxon>Peronosporales</taxon>
        <taxon>Peronosporaceae</taxon>
        <taxon>Phytophthora</taxon>
    </lineage>
</organism>